<name>A0A0J9E5C9_9RHOB</name>
<reference evidence="7 8" key="1">
    <citation type="submission" date="2015-06" db="EMBL/GenBank/DDBJ databases">
        <title>Draft genome sequence of an Alphaproteobacteria species associated to the Mediterranean sponge Oscarella lobularis.</title>
        <authorList>
            <person name="Jourda C."/>
            <person name="Santini S."/>
            <person name="Claverie J.-M."/>
        </authorList>
    </citation>
    <scope>NUCLEOTIDE SEQUENCE [LARGE SCALE GENOMIC DNA]</scope>
    <source>
        <strain evidence="7">IGS</strain>
    </source>
</reference>
<feature type="domain" description="NnrU" evidence="6">
    <location>
        <begin position="4"/>
        <end position="179"/>
    </location>
</feature>
<keyword evidence="4 5" id="KW-0472">Membrane</keyword>
<comment type="caution">
    <text evidence="7">The sequence shown here is derived from an EMBL/GenBank/DDBJ whole genome shotgun (WGS) entry which is preliminary data.</text>
</comment>
<dbReference type="OrthoDB" id="5293641at2"/>
<feature type="transmembrane region" description="Helical" evidence="5">
    <location>
        <begin position="33"/>
        <end position="53"/>
    </location>
</feature>
<accession>A0A0J9E5C9</accession>
<proteinExistence type="predicted"/>
<evidence type="ECO:0000313" key="7">
    <source>
        <dbReference type="EMBL" id="KMW57957.1"/>
    </source>
</evidence>
<keyword evidence="3 5" id="KW-1133">Transmembrane helix</keyword>
<evidence type="ECO:0000256" key="5">
    <source>
        <dbReference type="SAM" id="Phobius"/>
    </source>
</evidence>
<evidence type="ECO:0000256" key="2">
    <source>
        <dbReference type="ARBA" id="ARBA00022692"/>
    </source>
</evidence>
<feature type="transmembrane region" description="Helical" evidence="5">
    <location>
        <begin position="65"/>
        <end position="84"/>
    </location>
</feature>
<dbReference type="AlphaFoldDB" id="A0A0J9E5C9"/>
<keyword evidence="2 5" id="KW-0812">Transmembrane</keyword>
<sequence length="184" mass="19625">MLFLMILGGALWAGAHAFKRLAPEQRLAMGARGKGPVALAILASIVLMVVGYWNADYTIVYDLPGAGHLVLLLMLPAIALLGLGSSKSRLWPEMRHPMLTGFALWCGLHLLANGDSSSILLFGGLGAWAVAQMWLINRGTGWALASGRKPGSQAGDIRLAVITLVVYAVLIVLHIFLIKNPFTG</sequence>
<dbReference type="PATRIC" id="fig|1675527.3.peg.3062"/>
<feature type="transmembrane region" description="Helical" evidence="5">
    <location>
        <begin position="157"/>
        <end position="178"/>
    </location>
</feature>
<organism evidence="7 8">
    <name type="scientific">Candidatus Rhodobacter oscarellae</name>
    <dbReference type="NCBI Taxonomy" id="1675527"/>
    <lineage>
        <taxon>Bacteria</taxon>
        <taxon>Pseudomonadati</taxon>
        <taxon>Pseudomonadota</taxon>
        <taxon>Alphaproteobacteria</taxon>
        <taxon>Rhodobacterales</taxon>
        <taxon>Rhodobacter group</taxon>
        <taxon>Rhodobacter</taxon>
    </lineage>
</organism>
<evidence type="ECO:0000256" key="4">
    <source>
        <dbReference type="ARBA" id="ARBA00023136"/>
    </source>
</evidence>
<evidence type="ECO:0000313" key="8">
    <source>
        <dbReference type="Proteomes" id="UP000037178"/>
    </source>
</evidence>
<evidence type="ECO:0000259" key="6">
    <source>
        <dbReference type="Pfam" id="PF07298"/>
    </source>
</evidence>
<dbReference type="GO" id="GO:0016020">
    <property type="term" value="C:membrane"/>
    <property type="evidence" value="ECO:0007669"/>
    <property type="project" value="UniProtKB-SubCell"/>
</dbReference>
<dbReference type="InterPro" id="IPR009915">
    <property type="entry name" value="NnrU_dom"/>
</dbReference>
<keyword evidence="8" id="KW-1185">Reference proteome</keyword>
<protein>
    <submittedName>
        <fullName evidence="7">NnrU family protein in cluster with Mesaconyl-CoA hydratase</fullName>
    </submittedName>
</protein>
<gene>
    <name evidence="7" type="ORF">AIOL_002925</name>
</gene>
<evidence type="ECO:0000256" key="3">
    <source>
        <dbReference type="ARBA" id="ARBA00022989"/>
    </source>
</evidence>
<dbReference type="RefSeq" id="WP_049643621.1">
    <property type="nucleotide sequence ID" value="NZ_LFTY01000002.1"/>
</dbReference>
<dbReference type="Proteomes" id="UP000037178">
    <property type="component" value="Unassembled WGS sequence"/>
</dbReference>
<dbReference type="Pfam" id="PF07298">
    <property type="entry name" value="NnrU"/>
    <property type="match status" value="1"/>
</dbReference>
<dbReference type="STRING" id="1675527.AIOL_002925"/>
<evidence type="ECO:0000256" key="1">
    <source>
        <dbReference type="ARBA" id="ARBA00004141"/>
    </source>
</evidence>
<feature type="transmembrane region" description="Helical" evidence="5">
    <location>
        <begin position="119"/>
        <end position="137"/>
    </location>
</feature>
<comment type="subcellular location">
    <subcellularLocation>
        <location evidence="1">Membrane</location>
        <topology evidence="1">Multi-pass membrane protein</topology>
    </subcellularLocation>
</comment>
<dbReference type="EMBL" id="LFTY01000002">
    <property type="protein sequence ID" value="KMW57957.1"/>
    <property type="molecule type" value="Genomic_DNA"/>
</dbReference>